<feature type="non-terminal residue" evidence="1">
    <location>
        <position position="59"/>
    </location>
</feature>
<protein>
    <submittedName>
        <fullName evidence="1">Uncharacterized protein</fullName>
    </submittedName>
</protein>
<name>A0A653DTM8_CALMS</name>
<organism evidence="1 2">
    <name type="scientific">Callosobruchus maculatus</name>
    <name type="common">Southern cowpea weevil</name>
    <name type="synonym">Pulse bruchid</name>
    <dbReference type="NCBI Taxonomy" id="64391"/>
    <lineage>
        <taxon>Eukaryota</taxon>
        <taxon>Metazoa</taxon>
        <taxon>Ecdysozoa</taxon>
        <taxon>Arthropoda</taxon>
        <taxon>Hexapoda</taxon>
        <taxon>Insecta</taxon>
        <taxon>Pterygota</taxon>
        <taxon>Neoptera</taxon>
        <taxon>Endopterygota</taxon>
        <taxon>Coleoptera</taxon>
        <taxon>Polyphaga</taxon>
        <taxon>Cucujiformia</taxon>
        <taxon>Chrysomeloidea</taxon>
        <taxon>Chrysomelidae</taxon>
        <taxon>Bruchinae</taxon>
        <taxon>Bruchini</taxon>
        <taxon>Callosobruchus</taxon>
    </lineage>
</organism>
<evidence type="ECO:0000313" key="2">
    <source>
        <dbReference type="Proteomes" id="UP000410492"/>
    </source>
</evidence>
<sequence length="59" mass="6693">MSGDPDNIKLFCEVKCELSEHVTDTNSVEGELCDSMDQPRRNGLFSITKNLKIYRTQGK</sequence>
<gene>
    <name evidence="1" type="ORF">CALMAC_LOCUS20360</name>
</gene>
<dbReference type="AlphaFoldDB" id="A0A653DTM8"/>
<reference evidence="1 2" key="1">
    <citation type="submission" date="2019-01" db="EMBL/GenBank/DDBJ databases">
        <authorList>
            <person name="Sayadi A."/>
        </authorList>
    </citation>
    <scope>NUCLEOTIDE SEQUENCE [LARGE SCALE GENOMIC DNA]</scope>
</reference>
<dbReference type="EMBL" id="CAACVG010014688">
    <property type="protein sequence ID" value="VEN63568.1"/>
    <property type="molecule type" value="Genomic_DNA"/>
</dbReference>
<dbReference type="Proteomes" id="UP000410492">
    <property type="component" value="Unassembled WGS sequence"/>
</dbReference>
<keyword evidence="2" id="KW-1185">Reference proteome</keyword>
<accession>A0A653DTM8</accession>
<evidence type="ECO:0000313" key="1">
    <source>
        <dbReference type="EMBL" id="VEN63568.1"/>
    </source>
</evidence>
<proteinExistence type="predicted"/>
<dbReference type="OrthoDB" id="10378218at2759"/>